<reference evidence="14" key="1">
    <citation type="submission" date="2019-09" db="EMBL/GenBank/DDBJ databases">
        <title>In-depth cultivation of the pig gut microbiome towards novel bacterial diversity and tailored functional studies.</title>
        <authorList>
            <person name="Wylensek D."/>
            <person name="Hitch T.C.A."/>
            <person name="Clavel T."/>
        </authorList>
    </citation>
    <scope>NUCLEOTIDE SEQUENCE</scope>
    <source>
        <strain evidence="14">RF-744-FAT-WT-3</strain>
    </source>
</reference>
<keyword evidence="7 10" id="KW-0573">Peptidoglycan synthesis</keyword>
<dbReference type="InterPro" id="IPR036565">
    <property type="entry name" value="Mur-like_cat_sf"/>
</dbReference>
<keyword evidence="4 10" id="KW-0547">Nucleotide-binding</keyword>
<accession>A0A6A8M8N2</accession>
<evidence type="ECO:0000256" key="11">
    <source>
        <dbReference type="RuleBase" id="RU004136"/>
    </source>
</evidence>
<comment type="function">
    <text evidence="10 11">Involved in cell wall formation. Catalyzes the final step in the synthesis of UDP-N-acetylmuramoyl-pentapeptide, the precursor of murein.</text>
</comment>
<evidence type="ECO:0000259" key="12">
    <source>
        <dbReference type="Pfam" id="PF02875"/>
    </source>
</evidence>
<dbReference type="PANTHER" id="PTHR43024">
    <property type="entry name" value="UDP-N-ACETYLMURAMOYL-TRIPEPTIDE--D-ALANYL-D-ALANINE LIGASE"/>
    <property type="match status" value="1"/>
</dbReference>
<dbReference type="InterPro" id="IPR036615">
    <property type="entry name" value="Mur_ligase_C_dom_sf"/>
</dbReference>
<dbReference type="EC" id="6.3.2.10" evidence="10 11"/>
<keyword evidence="9 10" id="KW-0961">Cell wall biogenesis/degradation</keyword>
<dbReference type="Gene3D" id="3.40.1390.10">
    <property type="entry name" value="MurE/MurF, N-terminal domain"/>
    <property type="match status" value="1"/>
</dbReference>
<comment type="pathway">
    <text evidence="10 11">Cell wall biogenesis; peptidoglycan biosynthesis.</text>
</comment>
<dbReference type="GO" id="GO:0051301">
    <property type="term" value="P:cell division"/>
    <property type="evidence" value="ECO:0007669"/>
    <property type="project" value="UniProtKB-KW"/>
</dbReference>
<comment type="subcellular location">
    <subcellularLocation>
        <location evidence="10 11">Cytoplasm</location>
    </subcellularLocation>
</comment>
<evidence type="ECO:0000256" key="8">
    <source>
        <dbReference type="ARBA" id="ARBA00023306"/>
    </source>
</evidence>
<dbReference type="InterPro" id="IPR005863">
    <property type="entry name" value="UDP-N-AcMur_synth"/>
</dbReference>
<evidence type="ECO:0000256" key="6">
    <source>
        <dbReference type="ARBA" id="ARBA00022960"/>
    </source>
</evidence>
<organism evidence="14">
    <name type="scientific">Baileyella intestinalis</name>
    <dbReference type="NCBI Taxonomy" id="2606709"/>
    <lineage>
        <taxon>Bacteria</taxon>
        <taxon>Bacillati</taxon>
        <taxon>Bacillota</taxon>
        <taxon>Clostridia</taxon>
        <taxon>Peptostreptococcales</taxon>
        <taxon>Anaerovoracaceae</taxon>
        <taxon>Baileyella</taxon>
    </lineage>
</organism>
<dbReference type="GO" id="GO:0005737">
    <property type="term" value="C:cytoplasm"/>
    <property type="evidence" value="ECO:0007669"/>
    <property type="project" value="UniProtKB-SubCell"/>
</dbReference>
<dbReference type="GO" id="GO:0071555">
    <property type="term" value="P:cell wall organization"/>
    <property type="evidence" value="ECO:0007669"/>
    <property type="project" value="UniProtKB-KW"/>
</dbReference>
<keyword evidence="6 10" id="KW-0133">Cell shape</keyword>
<dbReference type="RefSeq" id="WP_154571658.1">
    <property type="nucleotide sequence ID" value="NZ_VUNB01000001.1"/>
</dbReference>
<evidence type="ECO:0000256" key="3">
    <source>
        <dbReference type="ARBA" id="ARBA00022618"/>
    </source>
</evidence>
<dbReference type="InterPro" id="IPR051046">
    <property type="entry name" value="MurCDEF_CellWall_CoF430Synth"/>
</dbReference>
<dbReference type="InterPro" id="IPR013221">
    <property type="entry name" value="Mur_ligase_cen"/>
</dbReference>
<keyword evidence="1 10" id="KW-0963">Cytoplasm</keyword>
<evidence type="ECO:0000256" key="2">
    <source>
        <dbReference type="ARBA" id="ARBA00022598"/>
    </source>
</evidence>
<keyword evidence="3 10" id="KW-0132">Cell division</keyword>
<dbReference type="SUPFAM" id="SSF63418">
    <property type="entry name" value="MurE/MurF N-terminal domain"/>
    <property type="match status" value="1"/>
</dbReference>
<dbReference type="InterPro" id="IPR004101">
    <property type="entry name" value="Mur_ligase_C"/>
</dbReference>
<dbReference type="GO" id="GO:0005524">
    <property type="term" value="F:ATP binding"/>
    <property type="evidence" value="ECO:0007669"/>
    <property type="project" value="UniProtKB-UniRule"/>
</dbReference>
<evidence type="ECO:0000256" key="10">
    <source>
        <dbReference type="HAMAP-Rule" id="MF_02019"/>
    </source>
</evidence>
<comment type="catalytic activity">
    <reaction evidence="10 11">
        <text>D-alanyl-D-alanine + UDP-N-acetyl-alpha-D-muramoyl-L-alanyl-gamma-D-glutamyl-meso-2,6-diaminopimelate + ATP = UDP-N-acetyl-alpha-D-muramoyl-L-alanyl-gamma-D-glutamyl-meso-2,6-diaminopimeloyl-D-alanyl-D-alanine + ADP + phosphate + H(+)</text>
        <dbReference type="Rhea" id="RHEA:28374"/>
        <dbReference type="ChEBI" id="CHEBI:15378"/>
        <dbReference type="ChEBI" id="CHEBI:30616"/>
        <dbReference type="ChEBI" id="CHEBI:43474"/>
        <dbReference type="ChEBI" id="CHEBI:57822"/>
        <dbReference type="ChEBI" id="CHEBI:61386"/>
        <dbReference type="ChEBI" id="CHEBI:83905"/>
        <dbReference type="ChEBI" id="CHEBI:456216"/>
        <dbReference type="EC" id="6.3.2.10"/>
    </reaction>
</comment>
<dbReference type="HAMAP" id="MF_02019">
    <property type="entry name" value="MurF"/>
    <property type="match status" value="1"/>
</dbReference>
<proteinExistence type="inferred from homology"/>
<evidence type="ECO:0000256" key="1">
    <source>
        <dbReference type="ARBA" id="ARBA00022490"/>
    </source>
</evidence>
<dbReference type="EMBL" id="VUNB01000001">
    <property type="protein sequence ID" value="MST68184.1"/>
    <property type="molecule type" value="Genomic_DNA"/>
</dbReference>
<evidence type="ECO:0000256" key="7">
    <source>
        <dbReference type="ARBA" id="ARBA00022984"/>
    </source>
</evidence>
<evidence type="ECO:0000259" key="13">
    <source>
        <dbReference type="Pfam" id="PF08245"/>
    </source>
</evidence>
<dbReference type="NCBIfam" id="TIGR01143">
    <property type="entry name" value="murF"/>
    <property type="match status" value="1"/>
</dbReference>
<dbReference type="PANTHER" id="PTHR43024:SF1">
    <property type="entry name" value="UDP-N-ACETYLMURAMOYL-TRIPEPTIDE--D-ALANYL-D-ALANINE LIGASE"/>
    <property type="match status" value="1"/>
</dbReference>
<feature type="domain" description="Mur ligase C-terminal" evidence="12">
    <location>
        <begin position="339"/>
        <end position="467"/>
    </location>
</feature>
<dbReference type="UniPathway" id="UPA00219"/>
<dbReference type="GO" id="GO:0009252">
    <property type="term" value="P:peptidoglycan biosynthetic process"/>
    <property type="evidence" value="ECO:0007669"/>
    <property type="project" value="UniProtKB-UniRule"/>
</dbReference>
<comment type="caution">
    <text evidence="14">The sequence shown here is derived from an EMBL/GenBank/DDBJ whole genome shotgun (WGS) entry which is preliminary data.</text>
</comment>
<keyword evidence="8 10" id="KW-0131">Cell cycle</keyword>
<feature type="binding site" evidence="10">
    <location>
        <begin position="120"/>
        <end position="126"/>
    </location>
    <ligand>
        <name>ATP</name>
        <dbReference type="ChEBI" id="CHEBI:30616"/>
    </ligand>
</feature>
<dbReference type="Pfam" id="PF08245">
    <property type="entry name" value="Mur_ligase_M"/>
    <property type="match status" value="1"/>
</dbReference>
<evidence type="ECO:0000256" key="4">
    <source>
        <dbReference type="ARBA" id="ARBA00022741"/>
    </source>
</evidence>
<dbReference type="Pfam" id="PF02875">
    <property type="entry name" value="Mur_ligase_C"/>
    <property type="match status" value="1"/>
</dbReference>
<dbReference type="Gene3D" id="3.90.190.20">
    <property type="entry name" value="Mur ligase, C-terminal domain"/>
    <property type="match status" value="1"/>
</dbReference>
<dbReference type="InterPro" id="IPR035911">
    <property type="entry name" value="MurE/MurF_N"/>
</dbReference>
<dbReference type="SUPFAM" id="SSF53623">
    <property type="entry name" value="MurD-like peptide ligases, catalytic domain"/>
    <property type="match status" value="1"/>
</dbReference>
<dbReference type="Gene3D" id="3.40.1190.10">
    <property type="entry name" value="Mur-like, catalytic domain"/>
    <property type="match status" value="1"/>
</dbReference>
<protein>
    <recommendedName>
        <fullName evidence="10 11">UDP-N-acetylmuramoyl-tripeptide--D-alanyl-D-alanine ligase</fullName>
        <ecNumber evidence="10 11">6.3.2.10</ecNumber>
    </recommendedName>
    <alternativeName>
        <fullName evidence="10">D-alanyl-D-alanine-adding enzyme</fullName>
    </alternativeName>
</protein>
<name>A0A6A8M8N2_9FIRM</name>
<dbReference type="GO" id="GO:0047480">
    <property type="term" value="F:UDP-N-acetylmuramoyl-tripeptide-D-alanyl-D-alanine ligase activity"/>
    <property type="evidence" value="ECO:0007669"/>
    <property type="project" value="UniProtKB-UniRule"/>
</dbReference>
<gene>
    <name evidence="10" type="primary">murF</name>
    <name evidence="14" type="ORF">FYJ66_00980</name>
</gene>
<feature type="domain" description="Mur ligase central" evidence="13">
    <location>
        <begin position="118"/>
        <end position="315"/>
    </location>
</feature>
<sequence length="485" mass="52714">MKPLSIEYIAEGTEGKLLSRAEGGKYDFADNVAIDSRDAAENGLFFAIIGARTDAHVYLNDVVSRGCHTVVVSDEDWAEKMVVRGDVNTILVDDTTKAIMRLARRYMDDWPELRRVAVTGSVGKTSTKEFVYSVLSSKFRTGKTPGNLNSEYGIPLTIFRLDPQTEMAVIEIGLGHGAPMEELVDMVKPEAAVVTTIGSAHMEVFGSRENLAKAKLAVTTGFKGNGGKLIVNADNPMLDPQWIRKNTEGNFKIVTIGTGIHWNYRISNICDEGIDGVKCTLEFSDQNNLEKKQETLSIPVIGSHNLWNASLAIALGAELGIDVHDGIEAVRNVELNANRLDVTRTAKYTVINDAYNASPESMKGAIDIVNRSKGRGVAVLGDMYELGEKSADLHQSVGRYAADSGLELLVTVGQLGEEIGKGAELQKKAGSGNSKTEVICYKNREEAEKELPSVLQKDDVVIVKASRTMELEHLAKHLADCGNEG</sequence>
<evidence type="ECO:0000313" key="14">
    <source>
        <dbReference type="EMBL" id="MST68184.1"/>
    </source>
</evidence>
<dbReference type="SUPFAM" id="SSF53244">
    <property type="entry name" value="MurD-like peptide ligases, peptide-binding domain"/>
    <property type="match status" value="1"/>
</dbReference>
<comment type="similarity">
    <text evidence="10">Belongs to the MurCDEF family. MurF subfamily.</text>
</comment>
<evidence type="ECO:0000256" key="5">
    <source>
        <dbReference type="ARBA" id="ARBA00022840"/>
    </source>
</evidence>
<dbReference type="GO" id="GO:0008360">
    <property type="term" value="P:regulation of cell shape"/>
    <property type="evidence" value="ECO:0007669"/>
    <property type="project" value="UniProtKB-KW"/>
</dbReference>
<dbReference type="AlphaFoldDB" id="A0A6A8M8N2"/>
<keyword evidence="2 10" id="KW-0436">Ligase</keyword>
<keyword evidence="5 10" id="KW-0067">ATP-binding</keyword>
<evidence type="ECO:0000256" key="9">
    <source>
        <dbReference type="ARBA" id="ARBA00023316"/>
    </source>
</evidence>